<dbReference type="GO" id="GO:0003677">
    <property type="term" value="F:DNA binding"/>
    <property type="evidence" value="ECO:0007669"/>
    <property type="project" value="InterPro"/>
</dbReference>
<dbReference type="EMBL" id="BARS01029480">
    <property type="protein sequence ID" value="GAG05008.1"/>
    <property type="molecule type" value="Genomic_DNA"/>
</dbReference>
<reference evidence="9" key="1">
    <citation type="journal article" date="2014" name="Front. Microbiol.">
        <title>High frequency of phylogenetically diverse reductive dehalogenase-homologous genes in deep subseafloor sedimentary metagenomes.</title>
        <authorList>
            <person name="Kawai M."/>
            <person name="Futagami T."/>
            <person name="Toyoda A."/>
            <person name="Takaki Y."/>
            <person name="Nishi S."/>
            <person name="Hori S."/>
            <person name="Arai W."/>
            <person name="Tsubouchi T."/>
            <person name="Morono Y."/>
            <person name="Uchiyama I."/>
            <person name="Ito T."/>
            <person name="Fujiyama A."/>
            <person name="Inagaki F."/>
            <person name="Takami H."/>
        </authorList>
    </citation>
    <scope>NUCLEOTIDE SEQUENCE</scope>
    <source>
        <strain evidence="9">Expedition CK06-06</strain>
    </source>
</reference>
<sequence length="228" mass="24303">MVELGFHVSIAGTIDKAVDRALELDCDTFQVFTRNPRSWAFRELEEGEVGAFREKRGRSGIDPVFGHMPYILNLASPDEGVYGRSVDSLRVGLGRCSALGIPMLVTHVGSHVGRGSDLGVARVVGALNAVLEGDDSGVVVLLENGSGSRNKVGSSFEELDRILGEITNPERVAVCFDTCHAFAAGYELRTFEGLEGTLESFDAVIGLDRIGLVHLNDSVGGLGAGIDR</sequence>
<dbReference type="InterPro" id="IPR036237">
    <property type="entry name" value="Xyl_isomerase-like_sf"/>
</dbReference>
<dbReference type="Gene3D" id="3.20.20.150">
    <property type="entry name" value="Divalent-metal-dependent TIM barrel enzymes"/>
    <property type="match status" value="1"/>
</dbReference>
<evidence type="ECO:0000256" key="5">
    <source>
        <dbReference type="ARBA" id="ARBA00022801"/>
    </source>
</evidence>
<keyword evidence="4" id="KW-0227">DNA damage</keyword>
<dbReference type="NCBIfam" id="TIGR00587">
    <property type="entry name" value="nfo"/>
    <property type="match status" value="1"/>
</dbReference>
<name>X0UXJ0_9ZZZZ</name>
<dbReference type="GO" id="GO:0008081">
    <property type="term" value="F:phosphoric diester hydrolase activity"/>
    <property type="evidence" value="ECO:0007669"/>
    <property type="project" value="TreeGrafter"/>
</dbReference>
<evidence type="ECO:0000256" key="2">
    <source>
        <dbReference type="ARBA" id="ARBA00005340"/>
    </source>
</evidence>
<proteinExistence type="inferred from homology"/>
<organism evidence="9">
    <name type="scientific">marine sediment metagenome</name>
    <dbReference type="NCBI Taxonomy" id="412755"/>
    <lineage>
        <taxon>unclassified sequences</taxon>
        <taxon>metagenomes</taxon>
        <taxon>ecological metagenomes</taxon>
    </lineage>
</organism>
<gene>
    <name evidence="9" type="ORF">S01H1_46073</name>
</gene>
<keyword evidence="6" id="KW-0862">Zinc</keyword>
<dbReference type="SUPFAM" id="SSF51658">
    <property type="entry name" value="Xylose isomerase-like"/>
    <property type="match status" value="1"/>
</dbReference>
<evidence type="ECO:0000256" key="7">
    <source>
        <dbReference type="ARBA" id="ARBA00023204"/>
    </source>
</evidence>
<accession>X0UXJ0</accession>
<dbReference type="SMART" id="SM00518">
    <property type="entry name" value="AP2Ec"/>
    <property type="match status" value="1"/>
</dbReference>
<dbReference type="InterPro" id="IPR013022">
    <property type="entry name" value="Xyl_isomerase-like_TIM-brl"/>
</dbReference>
<feature type="domain" description="Xylose isomerase-like TIM barrel" evidence="8">
    <location>
        <begin position="18"/>
        <end position="228"/>
    </location>
</feature>
<evidence type="ECO:0000259" key="8">
    <source>
        <dbReference type="Pfam" id="PF01261"/>
    </source>
</evidence>
<dbReference type="PANTHER" id="PTHR21445:SF0">
    <property type="entry name" value="APURINIC-APYRIMIDINIC ENDONUCLEASE"/>
    <property type="match status" value="1"/>
</dbReference>
<comment type="similarity">
    <text evidence="2">Belongs to the AP endonuclease 2 family.</text>
</comment>
<comment type="cofactor">
    <cofactor evidence="1">
        <name>Zn(2+)</name>
        <dbReference type="ChEBI" id="CHEBI:29105"/>
    </cofactor>
</comment>
<evidence type="ECO:0000256" key="1">
    <source>
        <dbReference type="ARBA" id="ARBA00001947"/>
    </source>
</evidence>
<keyword evidence="5" id="KW-0378">Hydrolase</keyword>
<dbReference type="GO" id="GO:0006284">
    <property type="term" value="P:base-excision repair"/>
    <property type="evidence" value="ECO:0007669"/>
    <property type="project" value="TreeGrafter"/>
</dbReference>
<dbReference type="PROSITE" id="PS51432">
    <property type="entry name" value="AP_NUCLEASE_F2_4"/>
    <property type="match status" value="1"/>
</dbReference>
<comment type="caution">
    <text evidence="9">The sequence shown here is derived from an EMBL/GenBank/DDBJ whole genome shotgun (WGS) entry which is preliminary data.</text>
</comment>
<dbReference type="CDD" id="cd00019">
    <property type="entry name" value="AP2Ec"/>
    <property type="match status" value="1"/>
</dbReference>
<dbReference type="AlphaFoldDB" id="X0UXJ0"/>
<dbReference type="Pfam" id="PF01261">
    <property type="entry name" value="AP_endonuc_2"/>
    <property type="match status" value="1"/>
</dbReference>
<dbReference type="InterPro" id="IPR018246">
    <property type="entry name" value="AP_endonuc_F2_Zn_BS"/>
</dbReference>
<dbReference type="InterPro" id="IPR001719">
    <property type="entry name" value="AP_endonuc_2"/>
</dbReference>
<feature type="non-terminal residue" evidence="9">
    <location>
        <position position="228"/>
    </location>
</feature>
<evidence type="ECO:0000313" key="9">
    <source>
        <dbReference type="EMBL" id="GAG05008.1"/>
    </source>
</evidence>
<dbReference type="PROSITE" id="PS00730">
    <property type="entry name" value="AP_NUCLEASE_F2_2"/>
    <property type="match status" value="1"/>
</dbReference>
<dbReference type="GO" id="GO:0008270">
    <property type="term" value="F:zinc ion binding"/>
    <property type="evidence" value="ECO:0007669"/>
    <property type="project" value="InterPro"/>
</dbReference>
<keyword evidence="3" id="KW-0479">Metal-binding</keyword>
<evidence type="ECO:0000256" key="4">
    <source>
        <dbReference type="ARBA" id="ARBA00022763"/>
    </source>
</evidence>
<dbReference type="GO" id="GO:0003906">
    <property type="term" value="F:DNA-(apurinic or apyrimidinic site) endonuclease activity"/>
    <property type="evidence" value="ECO:0007669"/>
    <property type="project" value="TreeGrafter"/>
</dbReference>
<evidence type="ECO:0000256" key="3">
    <source>
        <dbReference type="ARBA" id="ARBA00022723"/>
    </source>
</evidence>
<dbReference type="PANTHER" id="PTHR21445">
    <property type="entry name" value="ENDONUCLEASE IV ENDODEOXYRIBONUCLEASE IV"/>
    <property type="match status" value="1"/>
</dbReference>
<protein>
    <recommendedName>
        <fullName evidence="8">Xylose isomerase-like TIM barrel domain-containing protein</fullName>
    </recommendedName>
</protein>
<evidence type="ECO:0000256" key="6">
    <source>
        <dbReference type="ARBA" id="ARBA00022833"/>
    </source>
</evidence>
<keyword evidence="7" id="KW-0234">DNA repair</keyword>